<comment type="caution">
    <text evidence="1">The sequence shown here is derived from an EMBL/GenBank/DDBJ whole genome shotgun (WGS) entry which is preliminary data.</text>
</comment>
<dbReference type="PANTHER" id="PTHR33964">
    <property type="entry name" value="RE45066P-RELATED"/>
    <property type="match status" value="1"/>
</dbReference>
<dbReference type="AlphaFoldDB" id="A0AAE1LNV0"/>
<name>A0AAE1LNV0_9NEOP</name>
<keyword evidence="2" id="KW-1185">Reference proteome</keyword>
<reference evidence="1" key="2">
    <citation type="journal article" date="2023" name="BMC Genomics">
        <title>Pest status, molecular evolution, and epigenetic factors derived from the genome assembly of Frankliniella fusca, a thysanopteran phytovirus vector.</title>
        <authorList>
            <person name="Catto M.A."/>
            <person name="Labadie P.E."/>
            <person name="Jacobson A.L."/>
            <person name="Kennedy G.G."/>
            <person name="Srinivasan R."/>
            <person name="Hunt B.G."/>
        </authorList>
    </citation>
    <scope>NUCLEOTIDE SEQUENCE</scope>
    <source>
        <strain evidence="1">PL_HMW_Pooled</strain>
    </source>
</reference>
<evidence type="ECO:0000313" key="1">
    <source>
        <dbReference type="EMBL" id="KAK3924892.1"/>
    </source>
</evidence>
<dbReference type="Proteomes" id="UP001219518">
    <property type="component" value="Unassembled WGS sequence"/>
</dbReference>
<protein>
    <submittedName>
        <fullName evidence="1">Uncharacterized protein</fullName>
    </submittedName>
</protein>
<sequence length="253" mass="28144">MLCTLITRKERKTYGQRQDNTTCIHGNGATVSLSRSGYPPGCKEYLKTCLDQLPAILSQHELKGIPTSLQELDTACHAFTTGMTCVDNFTRNCLEKDKQKWVENTVAGAKATFSMLCKNRAFRDQYLKHSPCFLKSSVNEGWDHCAGRFIGLVQEEMARTNSKHEERIMELCCARHGFLKCVHGLAKHKCGTNSAVFLRSIAETLSSVRVESKVCRFVNYTQCSGSATLARTPPGAWLSLGLLATFAMHRGIL</sequence>
<dbReference type="EMBL" id="JAHWGI010001208">
    <property type="protein sequence ID" value="KAK3924892.1"/>
    <property type="molecule type" value="Genomic_DNA"/>
</dbReference>
<proteinExistence type="predicted"/>
<dbReference type="PANTHER" id="PTHR33964:SF2">
    <property type="entry name" value="IP09356P"/>
    <property type="match status" value="1"/>
</dbReference>
<gene>
    <name evidence="1" type="ORF">KUF71_013165</name>
</gene>
<reference evidence="1" key="1">
    <citation type="submission" date="2021-07" db="EMBL/GenBank/DDBJ databases">
        <authorList>
            <person name="Catto M.A."/>
            <person name="Jacobson A."/>
            <person name="Kennedy G."/>
            <person name="Labadie P."/>
            <person name="Hunt B.G."/>
            <person name="Srinivasan R."/>
        </authorList>
    </citation>
    <scope>NUCLEOTIDE SEQUENCE</scope>
    <source>
        <strain evidence="1">PL_HMW_Pooled</strain>
        <tissue evidence="1">Head</tissue>
    </source>
</reference>
<organism evidence="1 2">
    <name type="scientific">Frankliniella fusca</name>
    <dbReference type="NCBI Taxonomy" id="407009"/>
    <lineage>
        <taxon>Eukaryota</taxon>
        <taxon>Metazoa</taxon>
        <taxon>Ecdysozoa</taxon>
        <taxon>Arthropoda</taxon>
        <taxon>Hexapoda</taxon>
        <taxon>Insecta</taxon>
        <taxon>Pterygota</taxon>
        <taxon>Neoptera</taxon>
        <taxon>Paraneoptera</taxon>
        <taxon>Thysanoptera</taxon>
        <taxon>Terebrantia</taxon>
        <taxon>Thripoidea</taxon>
        <taxon>Thripidae</taxon>
        <taxon>Frankliniella</taxon>
    </lineage>
</organism>
<accession>A0AAE1LNV0</accession>
<evidence type="ECO:0000313" key="2">
    <source>
        <dbReference type="Proteomes" id="UP001219518"/>
    </source>
</evidence>